<keyword evidence="2" id="KW-1185">Reference proteome</keyword>
<accession>A0A1J1IBZ3</accession>
<gene>
    <name evidence="1" type="ORF">CLUMA_CG011132</name>
</gene>
<reference evidence="1 2" key="1">
    <citation type="submission" date="2015-04" db="EMBL/GenBank/DDBJ databases">
        <authorList>
            <person name="Syromyatnikov M.Y."/>
            <person name="Popov V.N."/>
        </authorList>
    </citation>
    <scope>NUCLEOTIDE SEQUENCE [LARGE SCALE GENOMIC DNA]</scope>
</reference>
<evidence type="ECO:0000313" key="2">
    <source>
        <dbReference type="Proteomes" id="UP000183832"/>
    </source>
</evidence>
<protein>
    <submittedName>
        <fullName evidence="1">CLUMA_CG011132, isoform A</fullName>
    </submittedName>
</protein>
<evidence type="ECO:0000313" key="1">
    <source>
        <dbReference type="EMBL" id="CRK97752.1"/>
    </source>
</evidence>
<dbReference type="AlphaFoldDB" id="A0A1J1IBZ3"/>
<organism evidence="1 2">
    <name type="scientific">Clunio marinus</name>
    <dbReference type="NCBI Taxonomy" id="568069"/>
    <lineage>
        <taxon>Eukaryota</taxon>
        <taxon>Metazoa</taxon>
        <taxon>Ecdysozoa</taxon>
        <taxon>Arthropoda</taxon>
        <taxon>Hexapoda</taxon>
        <taxon>Insecta</taxon>
        <taxon>Pterygota</taxon>
        <taxon>Neoptera</taxon>
        <taxon>Endopterygota</taxon>
        <taxon>Diptera</taxon>
        <taxon>Nematocera</taxon>
        <taxon>Chironomoidea</taxon>
        <taxon>Chironomidae</taxon>
        <taxon>Clunio</taxon>
    </lineage>
</organism>
<sequence length="61" mass="7163">MSINYIHIKVPRHIFSAHDCHHAKQFLHKLLCNLNQIEAEDVLLLLFNISQSANNMKRIKL</sequence>
<proteinExistence type="predicted"/>
<name>A0A1J1IBZ3_9DIPT</name>
<dbReference type="Proteomes" id="UP000183832">
    <property type="component" value="Unassembled WGS sequence"/>
</dbReference>
<dbReference type="EMBL" id="CVRI01000047">
    <property type="protein sequence ID" value="CRK97752.1"/>
    <property type="molecule type" value="Genomic_DNA"/>
</dbReference>